<feature type="signal peptide" evidence="1">
    <location>
        <begin position="1"/>
        <end position="37"/>
    </location>
</feature>
<reference evidence="2 3" key="1">
    <citation type="submission" date="2016-12" db="EMBL/GenBank/DDBJ databases">
        <title>Draft Genome Sequence of Mercury Resistant Pseudomonas DRA525.</title>
        <authorList>
            <person name="Drace K.M."/>
        </authorList>
    </citation>
    <scope>NUCLEOTIDE SEQUENCE [LARGE SCALE GENOMIC DNA]</scope>
    <source>
        <strain evidence="2 3">DRA525</strain>
    </source>
</reference>
<sequence length="401" mass="44407">MAFGIKIPSRHLRCALLFSSVFIVSMGILTHTSSALAAGEGTITLRGKKGDVLDPENDSRGSCQLSIPGVAAGRTIQYQINSPASPCYELRVDEIEIERAPSAVNILLTDDYHCSTTLGSEHHARRDPESNRNFFIELKTTVAGSTLVLESLSGLMAYKGKFVTNTDNMNNRSKGFRVEEARAMANDRITYNLSCVQVTVSEGPGTPETVGVEFTTPSDWIDAGKEHESKYFNCPAGTVMVGRKHLGDEEKTTYYKCATLGSDIVQEESAWSVKFPECGYRLKDDGDDDFTTCTDAREYDKTKQEYIYASCNPDEVMVGRFHEGDENELSQTRCSKLYKGSKKPENQLQVIPSSWQGPVEEHKSDYTCPANQVLIGRAHRSDEEGYTKWRCASLKAPKPAN</sequence>
<proteinExistence type="predicted"/>
<feature type="chain" id="PRO_5012905324" evidence="1">
    <location>
        <begin position="38"/>
        <end position="401"/>
    </location>
</feature>
<organism evidence="2 3">
    <name type="scientific">Pseudomonas putida</name>
    <name type="common">Arthrobacter siderocapsulatus</name>
    <dbReference type="NCBI Taxonomy" id="303"/>
    <lineage>
        <taxon>Bacteria</taxon>
        <taxon>Pseudomonadati</taxon>
        <taxon>Pseudomonadota</taxon>
        <taxon>Gammaproteobacteria</taxon>
        <taxon>Pseudomonadales</taxon>
        <taxon>Pseudomonadaceae</taxon>
        <taxon>Pseudomonas</taxon>
    </lineage>
</organism>
<keyword evidence="1" id="KW-0732">Signal</keyword>
<evidence type="ECO:0000256" key="1">
    <source>
        <dbReference type="SAM" id="SignalP"/>
    </source>
</evidence>
<accession>A0A1L5PKY5</accession>
<protein>
    <submittedName>
        <fullName evidence="2">Uncharacterized protein</fullName>
    </submittedName>
</protein>
<name>A0A1L5PKY5_PSEPU</name>
<gene>
    <name evidence="2" type="ORF">BL240_04380</name>
</gene>
<dbReference type="RefSeq" id="WP_075044114.1">
    <property type="nucleotide sequence ID" value="NZ_CP018743.1"/>
</dbReference>
<evidence type="ECO:0000313" key="2">
    <source>
        <dbReference type="EMBL" id="APO80760.1"/>
    </source>
</evidence>
<dbReference type="EMBL" id="CP018743">
    <property type="protein sequence ID" value="APO80760.1"/>
    <property type="molecule type" value="Genomic_DNA"/>
</dbReference>
<dbReference type="Proteomes" id="UP000185146">
    <property type="component" value="Chromosome"/>
</dbReference>
<dbReference type="AlphaFoldDB" id="A0A1L5PKY5"/>
<evidence type="ECO:0000313" key="3">
    <source>
        <dbReference type="Proteomes" id="UP000185146"/>
    </source>
</evidence>